<dbReference type="AlphaFoldDB" id="A0A0E9VTP3"/>
<accession>A0A0E9VTP3</accession>
<proteinExistence type="predicted"/>
<protein>
    <submittedName>
        <fullName evidence="1">Uncharacterized protein</fullName>
    </submittedName>
</protein>
<dbReference type="EMBL" id="GBXM01027206">
    <property type="protein sequence ID" value="JAH81371.1"/>
    <property type="molecule type" value="Transcribed_RNA"/>
</dbReference>
<organism evidence="1">
    <name type="scientific">Anguilla anguilla</name>
    <name type="common">European freshwater eel</name>
    <name type="synonym">Muraena anguilla</name>
    <dbReference type="NCBI Taxonomy" id="7936"/>
    <lineage>
        <taxon>Eukaryota</taxon>
        <taxon>Metazoa</taxon>
        <taxon>Chordata</taxon>
        <taxon>Craniata</taxon>
        <taxon>Vertebrata</taxon>
        <taxon>Euteleostomi</taxon>
        <taxon>Actinopterygii</taxon>
        <taxon>Neopterygii</taxon>
        <taxon>Teleostei</taxon>
        <taxon>Anguilliformes</taxon>
        <taxon>Anguillidae</taxon>
        <taxon>Anguilla</taxon>
    </lineage>
</organism>
<evidence type="ECO:0000313" key="1">
    <source>
        <dbReference type="EMBL" id="JAH81371.1"/>
    </source>
</evidence>
<reference evidence="1" key="1">
    <citation type="submission" date="2014-11" db="EMBL/GenBank/DDBJ databases">
        <authorList>
            <person name="Amaro Gonzalez C."/>
        </authorList>
    </citation>
    <scope>NUCLEOTIDE SEQUENCE</scope>
</reference>
<name>A0A0E9VTP3_ANGAN</name>
<sequence>MFRCIYKMKTGSSENIWFSRGGSFDSKTGFTPV</sequence>
<reference evidence="1" key="2">
    <citation type="journal article" date="2015" name="Fish Shellfish Immunol.">
        <title>Early steps in the European eel (Anguilla anguilla)-Vibrio vulnificus interaction in the gills: Role of the RtxA13 toxin.</title>
        <authorList>
            <person name="Callol A."/>
            <person name="Pajuelo D."/>
            <person name="Ebbesson L."/>
            <person name="Teles M."/>
            <person name="MacKenzie S."/>
            <person name="Amaro C."/>
        </authorList>
    </citation>
    <scope>NUCLEOTIDE SEQUENCE</scope>
</reference>